<evidence type="ECO:0000313" key="3">
    <source>
        <dbReference type="EMBL" id="MBB4136368.1"/>
    </source>
</evidence>
<feature type="transmembrane region" description="Helical" evidence="2">
    <location>
        <begin position="56"/>
        <end position="77"/>
    </location>
</feature>
<protein>
    <submittedName>
        <fullName evidence="3">Uncharacterized protein</fullName>
    </submittedName>
</protein>
<dbReference type="EMBL" id="JACIFP010000001">
    <property type="protein sequence ID" value="MBB4136368.1"/>
    <property type="molecule type" value="Genomic_DNA"/>
</dbReference>
<feature type="transmembrane region" description="Helical" evidence="2">
    <location>
        <begin position="124"/>
        <end position="144"/>
    </location>
</feature>
<dbReference type="Proteomes" id="UP000551501">
    <property type="component" value="Unassembled WGS sequence"/>
</dbReference>
<evidence type="ECO:0000256" key="1">
    <source>
        <dbReference type="SAM" id="MobiDB-lite"/>
    </source>
</evidence>
<comment type="caution">
    <text evidence="3">The sequence shown here is derived from an EMBL/GenBank/DDBJ whole genome shotgun (WGS) entry which is preliminary data.</text>
</comment>
<sequence length="266" mass="28722">MSRRVTITTGRRTVAHDEDDAAPFWLEHLVALVIAGVIVVAGALVLLSLTDRGRAALVWLGLALGLVMACGLAIGPWRSRRAGKPPTVWIGEALSAFGWSATTVCLAAGIPYVFWRGPDTIPEWAFAVPGVGAVVFMTIAGLGVRIRRQLPALNLDPRRATVLFNDSDADGRQSIALRYQGVDGEEHDAELADMIDDSWLDRFAPGTIWQVYAFRDPMLATSVLFLTEAHDDVWRNGYKLDGVRLGGEGGPVRPGPGSPFFGEDST</sequence>
<accession>A0A840F1I4</accession>
<feature type="region of interest" description="Disordered" evidence="1">
    <location>
        <begin position="245"/>
        <end position="266"/>
    </location>
</feature>
<keyword evidence="2" id="KW-0472">Membrane</keyword>
<proteinExistence type="predicted"/>
<name>A0A840F1I4_9ACTN</name>
<dbReference type="AlphaFoldDB" id="A0A840F1I4"/>
<gene>
    <name evidence="3" type="ORF">BKA16_002920</name>
</gene>
<reference evidence="3 4" key="1">
    <citation type="submission" date="2020-08" db="EMBL/GenBank/DDBJ databases">
        <title>Sequencing the genomes of 1000 actinobacteria strains.</title>
        <authorList>
            <person name="Klenk H.-P."/>
        </authorList>
    </citation>
    <scope>NUCLEOTIDE SEQUENCE [LARGE SCALE GENOMIC DNA]</scope>
    <source>
        <strain evidence="3 4">DSM 45298</strain>
    </source>
</reference>
<feature type="transmembrane region" description="Helical" evidence="2">
    <location>
        <begin position="29"/>
        <end position="50"/>
    </location>
</feature>
<keyword evidence="4" id="KW-1185">Reference proteome</keyword>
<evidence type="ECO:0000313" key="4">
    <source>
        <dbReference type="Proteomes" id="UP000551501"/>
    </source>
</evidence>
<organism evidence="3 4">
    <name type="scientific">Gordonia humi</name>
    <dbReference type="NCBI Taxonomy" id="686429"/>
    <lineage>
        <taxon>Bacteria</taxon>
        <taxon>Bacillati</taxon>
        <taxon>Actinomycetota</taxon>
        <taxon>Actinomycetes</taxon>
        <taxon>Mycobacteriales</taxon>
        <taxon>Gordoniaceae</taxon>
        <taxon>Gordonia</taxon>
    </lineage>
</organism>
<dbReference type="RefSeq" id="WP_183371358.1">
    <property type="nucleotide sequence ID" value="NZ_BAABHL010000120.1"/>
</dbReference>
<keyword evidence="2" id="KW-0812">Transmembrane</keyword>
<evidence type="ECO:0000256" key="2">
    <source>
        <dbReference type="SAM" id="Phobius"/>
    </source>
</evidence>
<keyword evidence="2" id="KW-1133">Transmembrane helix</keyword>
<feature type="transmembrane region" description="Helical" evidence="2">
    <location>
        <begin position="89"/>
        <end position="112"/>
    </location>
</feature>